<feature type="compositionally biased region" description="Polar residues" evidence="2">
    <location>
        <begin position="63"/>
        <end position="72"/>
    </location>
</feature>
<evidence type="ECO:0000256" key="1">
    <source>
        <dbReference type="ARBA" id="ARBA00022729"/>
    </source>
</evidence>
<dbReference type="KEGG" id="fpla:A4U99_01045"/>
<feature type="domain" description="Solute-binding protein family 3/N-terminal" evidence="3">
    <location>
        <begin position="1"/>
        <end position="209"/>
    </location>
</feature>
<dbReference type="SUPFAM" id="SSF53850">
    <property type="entry name" value="Periplasmic binding protein-like II"/>
    <property type="match status" value="2"/>
</dbReference>
<dbReference type="PANTHER" id="PTHR35936:SF38">
    <property type="entry name" value="GLUTAMINE-BINDING PERIPLASMIC PROTEIN"/>
    <property type="match status" value="1"/>
</dbReference>
<accession>A0AAX1KNE2</accession>
<dbReference type="InterPro" id="IPR001638">
    <property type="entry name" value="Solute-binding_3/MltF_N"/>
</dbReference>
<keyword evidence="1" id="KW-0732">Signal</keyword>
<name>A0AAX1KNE2_FLAPL</name>
<evidence type="ECO:0000259" key="3">
    <source>
        <dbReference type="SMART" id="SM00062"/>
    </source>
</evidence>
<protein>
    <submittedName>
        <fullName evidence="4">Transporter substrate-binding domain-containing protein</fullName>
    </submittedName>
</protein>
<sequence length="318" mass="34153">MNKCCIFMNMMYNKNIKKAHAGHTRNRRECTMKSKKLAALGLTAVLSLGLLTACSGGSDDTNETPAGSTPPVTESGAPAADSPANWTSADALATAKIAVQEGTTGDALVSDTYPDATVSRFKAVTACGMELLNGRVDCVVVDSLPAQKLVEANADKMMILPFAASDTKEAYAIGLPKGSELTEEFNAAMETLNENGTYDLLVQKHISNEDVELPELPSYESKGTLTMGTNAEFEPFEYVGDDGETLMGFDIDYAKYLCATMGYDLEIENMDFDALPGALQSGKVDFLAAGISITEEKQQVMDFTNEYYEATQAIVVLK</sequence>
<evidence type="ECO:0000313" key="5">
    <source>
        <dbReference type="Proteomes" id="UP000595792"/>
    </source>
</evidence>
<reference evidence="4 5" key="1">
    <citation type="submission" date="2020-11" db="EMBL/GenBank/DDBJ databases">
        <title>Closed and high quality bacterial genomes of the OMM12 community.</title>
        <authorList>
            <person name="Marbouty M."/>
            <person name="Lamy-Besnier Q."/>
            <person name="Debarbieux L."/>
            <person name="Koszul R."/>
        </authorList>
    </citation>
    <scope>NUCLEOTIDE SEQUENCE [LARGE SCALE GENOMIC DNA]</scope>
    <source>
        <strain evidence="4 5">YL31</strain>
    </source>
</reference>
<dbReference type="Gene3D" id="3.40.190.10">
    <property type="entry name" value="Periplasmic binding protein-like II"/>
    <property type="match status" value="3"/>
</dbReference>
<dbReference type="EMBL" id="CP065315">
    <property type="protein sequence ID" value="QQR07449.1"/>
    <property type="molecule type" value="Genomic_DNA"/>
</dbReference>
<gene>
    <name evidence="4" type="ORF">I5Q84_08240</name>
</gene>
<dbReference type="Pfam" id="PF00497">
    <property type="entry name" value="SBP_bac_3"/>
    <property type="match status" value="1"/>
</dbReference>
<dbReference type="PANTHER" id="PTHR35936">
    <property type="entry name" value="MEMBRANE-BOUND LYTIC MUREIN TRANSGLYCOSYLASE F"/>
    <property type="match status" value="1"/>
</dbReference>
<dbReference type="SMART" id="SM00062">
    <property type="entry name" value="PBPb"/>
    <property type="match status" value="1"/>
</dbReference>
<evidence type="ECO:0000313" key="4">
    <source>
        <dbReference type="EMBL" id="QQR07449.1"/>
    </source>
</evidence>
<dbReference type="AlphaFoldDB" id="A0AAX1KNE2"/>
<dbReference type="Proteomes" id="UP000595792">
    <property type="component" value="Chromosome"/>
</dbReference>
<evidence type="ECO:0000256" key="2">
    <source>
        <dbReference type="SAM" id="MobiDB-lite"/>
    </source>
</evidence>
<feature type="region of interest" description="Disordered" evidence="2">
    <location>
        <begin position="58"/>
        <end position="83"/>
    </location>
</feature>
<proteinExistence type="predicted"/>
<organism evidence="4 5">
    <name type="scientific">Flavonifractor plautii</name>
    <name type="common">Fusobacterium plautii</name>
    <dbReference type="NCBI Taxonomy" id="292800"/>
    <lineage>
        <taxon>Bacteria</taxon>
        <taxon>Bacillati</taxon>
        <taxon>Bacillota</taxon>
        <taxon>Clostridia</taxon>
        <taxon>Eubacteriales</taxon>
        <taxon>Oscillospiraceae</taxon>
        <taxon>Flavonifractor</taxon>
    </lineage>
</organism>